<dbReference type="RefSeq" id="WP_188614141.1">
    <property type="nucleotide sequence ID" value="NZ_BMJT01000003.1"/>
</dbReference>
<dbReference type="SUPFAM" id="SSF82171">
    <property type="entry name" value="DPP6 N-terminal domain-like"/>
    <property type="match status" value="1"/>
</dbReference>
<dbReference type="AlphaFoldDB" id="A0A917G259"/>
<evidence type="ECO:0000313" key="3">
    <source>
        <dbReference type="Proteomes" id="UP000616608"/>
    </source>
</evidence>
<name>A0A917G259_9BACI</name>
<sequence length="358" mass="40324">MKRFGTLVLAITLLSACSTEAMVQPTIITENAQLESETSDGAIHYTEEETIVLPEYISFSELRGETAFFIKDNQTWKMNIYDQKPEFASSLPVRYISEDASVAIAFEEEDHTSDTEITVVRLQDDKQTSIGILDNFSIRFLQNNIIASFLYDQKTEKQSLALIDAKTGERNDHDLSEVWTSLQGMLFAIAERTTDYYTMATSDTAPTVFTHVKKDGTQVPLIEDIEIHDSTLLKNGNFIISGTIKNNSGIFLYHTKKNTLHLLANYSESGYMTFYNISPDETIILFTTESDIEHRRNIYAANLTDNGIINTTQIIADVHSPDISWDDKTAYISFANNMDTYTVGKMATLSVKPITFTP</sequence>
<accession>A0A917G259</accession>
<dbReference type="Proteomes" id="UP000616608">
    <property type="component" value="Unassembled WGS sequence"/>
</dbReference>
<evidence type="ECO:0000256" key="1">
    <source>
        <dbReference type="SAM" id="SignalP"/>
    </source>
</evidence>
<keyword evidence="1" id="KW-0732">Signal</keyword>
<feature type="signal peptide" evidence="1">
    <location>
        <begin position="1"/>
        <end position="21"/>
    </location>
</feature>
<dbReference type="InterPro" id="IPR011042">
    <property type="entry name" value="6-blade_b-propeller_TolB-like"/>
</dbReference>
<dbReference type="EMBL" id="BMJT01000003">
    <property type="protein sequence ID" value="GGG19284.1"/>
    <property type="molecule type" value="Genomic_DNA"/>
</dbReference>
<evidence type="ECO:0000313" key="2">
    <source>
        <dbReference type="EMBL" id="GGG19284.1"/>
    </source>
</evidence>
<gene>
    <name evidence="2" type="ORF">GCM10007425_12250</name>
</gene>
<evidence type="ECO:0008006" key="4">
    <source>
        <dbReference type="Google" id="ProtNLM"/>
    </source>
</evidence>
<dbReference type="Gene3D" id="2.120.10.30">
    <property type="entry name" value="TolB, C-terminal domain"/>
    <property type="match status" value="1"/>
</dbReference>
<organism evidence="2 3">
    <name type="scientific">Lysinibacillus alkalisoli</name>
    <dbReference type="NCBI Taxonomy" id="1911548"/>
    <lineage>
        <taxon>Bacteria</taxon>
        <taxon>Bacillati</taxon>
        <taxon>Bacillota</taxon>
        <taxon>Bacilli</taxon>
        <taxon>Bacillales</taxon>
        <taxon>Bacillaceae</taxon>
        <taxon>Lysinibacillus</taxon>
    </lineage>
</organism>
<reference evidence="2" key="1">
    <citation type="journal article" date="2014" name="Int. J. Syst. Evol. Microbiol.">
        <title>Complete genome sequence of Corynebacterium casei LMG S-19264T (=DSM 44701T), isolated from a smear-ripened cheese.</title>
        <authorList>
            <consortium name="US DOE Joint Genome Institute (JGI-PGF)"/>
            <person name="Walter F."/>
            <person name="Albersmeier A."/>
            <person name="Kalinowski J."/>
            <person name="Ruckert C."/>
        </authorList>
    </citation>
    <scope>NUCLEOTIDE SEQUENCE</scope>
    <source>
        <strain evidence="2">CGMCC 1.15760</strain>
    </source>
</reference>
<dbReference type="PROSITE" id="PS51257">
    <property type="entry name" value="PROKAR_LIPOPROTEIN"/>
    <property type="match status" value="1"/>
</dbReference>
<reference evidence="2" key="2">
    <citation type="submission" date="2020-09" db="EMBL/GenBank/DDBJ databases">
        <authorList>
            <person name="Sun Q."/>
            <person name="Zhou Y."/>
        </authorList>
    </citation>
    <scope>NUCLEOTIDE SEQUENCE</scope>
    <source>
        <strain evidence="2">CGMCC 1.15760</strain>
    </source>
</reference>
<keyword evidence="3" id="KW-1185">Reference proteome</keyword>
<comment type="caution">
    <text evidence="2">The sequence shown here is derived from an EMBL/GenBank/DDBJ whole genome shotgun (WGS) entry which is preliminary data.</text>
</comment>
<feature type="chain" id="PRO_5037502939" description="WD40 repeat domain-containing protein" evidence="1">
    <location>
        <begin position="22"/>
        <end position="358"/>
    </location>
</feature>
<proteinExistence type="predicted"/>
<protein>
    <recommendedName>
        <fullName evidence="4">WD40 repeat domain-containing protein</fullName>
    </recommendedName>
</protein>